<proteinExistence type="predicted"/>
<dbReference type="PANTHER" id="PTHR45527">
    <property type="entry name" value="NONRIBOSOMAL PEPTIDE SYNTHETASE"/>
    <property type="match status" value="1"/>
</dbReference>
<dbReference type="GO" id="GO:0005737">
    <property type="term" value="C:cytoplasm"/>
    <property type="evidence" value="ECO:0007669"/>
    <property type="project" value="TreeGrafter"/>
</dbReference>
<dbReference type="SUPFAM" id="SSF52777">
    <property type="entry name" value="CoA-dependent acyltransferases"/>
    <property type="match status" value="2"/>
</dbReference>
<dbReference type="EMBL" id="VRSV01000002">
    <property type="protein sequence ID" value="TXK09864.1"/>
    <property type="molecule type" value="Genomic_DNA"/>
</dbReference>
<keyword evidence="2" id="KW-1185">Reference proteome</keyword>
<dbReference type="PANTHER" id="PTHR45527:SF1">
    <property type="entry name" value="FATTY ACID SYNTHASE"/>
    <property type="match status" value="1"/>
</dbReference>
<dbReference type="GO" id="GO:0031177">
    <property type="term" value="F:phosphopantetheine binding"/>
    <property type="evidence" value="ECO:0007669"/>
    <property type="project" value="TreeGrafter"/>
</dbReference>
<dbReference type="Gene3D" id="3.30.559.10">
    <property type="entry name" value="Chloramphenicol acetyltransferase-like domain"/>
    <property type="match status" value="1"/>
</dbReference>
<name>A0A5C8HXX2_9MICO</name>
<gene>
    <name evidence="1" type="ORF">FVP77_13345</name>
</gene>
<sequence>MRLTTVTRMTLPPGRLSSFVVRTGETPGRRLPVSFDQRRHVGEGQRPGSWMAVSFRLPVGVEREQLASAWMRVIARHGTFRTAFRPGDDGPALHEVDVESGAWTQHPVAPGRTAREVVRDVFDEACAPYQAPSYRLCLLEPHDETEGGVVVIGADHSHVDMWSWHVVIRDLLAAIDEPDVCGEPAAPFAEHTDLLERMPPAPSHVSERWEAILAAEAGAMPLFPLPLGDVSSPRRAVVEVRDVLDSAELRRFDAAASALSVRAIALAMSVLTRVTRTLADAPLRAVFPVHSRHDHRWHDAVGWFITNAVIESDDDDPAACAASVKEAMALGSYPLAPILAPYGGMPVRPGMFALSWLDVRRMTMPTDPELEIQHVSAAIDVDGVMIWFTATRNGLQLRSRYPDTPEARANVGAWLDALEAGLEDAAAR</sequence>
<organism evidence="1 2">
    <name type="scientific">Microbacterium hatanonis</name>
    <dbReference type="NCBI Taxonomy" id="404366"/>
    <lineage>
        <taxon>Bacteria</taxon>
        <taxon>Bacillati</taxon>
        <taxon>Actinomycetota</taxon>
        <taxon>Actinomycetes</taxon>
        <taxon>Micrococcales</taxon>
        <taxon>Microbacteriaceae</taxon>
        <taxon>Microbacterium</taxon>
    </lineage>
</organism>
<dbReference type="GO" id="GO:0043041">
    <property type="term" value="P:amino acid activation for nonribosomal peptide biosynthetic process"/>
    <property type="evidence" value="ECO:0007669"/>
    <property type="project" value="TreeGrafter"/>
</dbReference>
<accession>A0A5C8HXX2</accession>
<dbReference type="AlphaFoldDB" id="A0A5C8HXX2"/>
<dbReference type="GO" id="GO:0044550">
    <property type="term" value="P:secondary metabolite biosynthetic process"/>
    <property type="evidence" value="ECO:0007669"/>
    <property type="project" value="TreeGrafter"/>
</dbReference>
<evidence type="ECO:0000313" key="1">
    <source>
        <dbReference type="EMBL" id="TXK09864.1"/>
    </source>
</evidence>
<reference evidence="1 2" key="1">
    <citation type="submission" date="2019-08" db="EMBL/GenBank/DDBJ databases">
        <authorList>
            <person name="Dong K."/>
        </authorList>
    </citation>
    <scope>NUCLEOTIDE SEQUENCE [LARGE SCALE GENOMIC DNA]</scope>
    <source>
        <strain evidence="1 2">JCM14558</strain>
    </source>
</reference>
<evidence type="ECO:0000313" key="2">
    <source>
        <dbReference type="Proteomes" id="UP000321034"/>
    </source>
</evidence>
<protein>
    <submittedName>
        <fullName evidence="1">Peptide synthetase</fullName>
    </submittedName>
</protein>
<dbReference type="OrthoDB" id="9789603at2"/>
<comment type="caution">
    <text evidence="1">The sequence shown here is derived from an EMBL/GenBank/DDBJ whole genome shotgun (WGS) entry which is preliminary data.</text>
</comment>
<dbReference type="Gene3D" id="3.30.559.30">
    <property type="entry name" value="Nonribosomal peptide synthetase, condensation domain"/>
    <property type="match status" value="1"/>
</dbReference>
<dbReference type="Proteomes" id="UP000321034">
    <property type="component" value="Unassembled WGS sequence"/>
</dbReference>
<dbReference type="InterPro" id="IPR023213">
    <property type="entry name" value="CAT-like_dom_sf"/>
</dbReference>